<proteinExistence type="predicted"/>
<dbReference type="Proteomes" id="UP000183407">
    <property type="component" value="Unassembled WGS sequence"/>
</dbReference>
<keyword evidence="1" id="KW-0808">Transferase</keyword>
<protein>
    <submittedName>
        <fullName evidence="1">Cytidylate kinase, putative</fullName>
    </submittedName>
</protein>
<dbReference type="SUPFAM" id="SSF52540">
    <property type="entry name" value="P-loop containing nucleoside triphosphate hydrolases"/>
    <property type="match status" value="1"/>
</dbReference>
<gene>
    <name evidence="1" type="ORF">SAMN04490220_1176</name>
</gene>
<dbReference type="InterPro" id="IPR027417">
    <property type="entry name" value="P-loop_NTPase"/>
</dbReference>
<dbReference type="AlphaFoldDB" id="A0A1H4R0Z4"/>
<name>A0A1H4R0Z4_RHOJO</name>
<dbReference type="Pfam" id="PF13189">
    <property type="entry name" value="Cytidylate_kin2"/>
    <property type="match status" value="1"/>
</dbReference>
<dbReference type="EMBL" id="FNTL01000004">
    <property type="protein sequence ID" value="SEC25496.1"/>
    <property type="molecule type" value="Genomic_DNA"/>
</dbReference>
<dbReference type="GO" id="GO:0016301">
    <property type="term" value="F:kinase activity"/>
    <property type="evidence" value="ECO:0007669"/>
    <property type="project" value="UniProtKB-KW"/>
</dbReference>
<accession>A0A1H4R0Z4</accession>
<evidence type="ECO:0000313" key="2">
    <source>
        <dbReference type="Proteomes" id="UP000183407"/>
    </source>
</evidence>
<keyword evidence="1" id="KW-0418">Kinase</keyword>
<organism evidence="1 2">
    <name type="scientific">Rhodococcus jostii</name>
    <dbReference type="NCBI Taxonomy" id="132919"/>
    <lineage>
        <taxon>Bacteria</taxon>
        <taxon>Bacillati</taxon>
        <taxon>Actinomycetota</taxon>
        <taxon>Actinomycetes</taxon>
        <taxon>Mycobacteriales</taxon>
        <taxon>Nocardiaceae</taxon>
        <taxon>Rhodococcus</taxon>
    </lineage>
</organism>
<dbReference type="Gene3D" id="3.40.50.300">
    <property type="entry name" value="P-loop containing nucleotide triphosphate hydrolases"/>
    <property type="match status" value="1"/>
</dbReference>
<evidence type="ECO:0000313" key="1">
    <source>
        <dbReference type="EMBL" id="SEC25496.1"/>
    </source>
</evidence>
<reference evidence="2" key="1">
    <citation type="submission" date="2016-10" db="EMBL/GenBank/DDBJ databases">
        <authorList>
            <person name="Varghese N."/>
        </authorList>
    </citation>
    <scope>NUCLEOTIDE SEQUENCE [LARGE SCALE GENOMIC DNA]</scope>
    <source>
        <strain evidence="2">DSM 44719</strain>
    </source>
</reference>
<sequence length="361" mass="39978">MASPLDATIVARAPPTKVTDRARRIVSRHFGRHWPRTVAQIEILSALLLIRVGQIGHIMHFRHITISGEPGSGKSSVGRELARIYGMDIVSTGALQRELAASLGVSIVDVNKRAELDQSIDSRIDNILQGKGAQTTALIFDSRLAWHFVPNAFKLHLIVDPTVAAERLHRTRESNVESYTSVEQAAQDAHTRSSSERSRFRDKYGVDIFRLRNYDLVIDTSDAPLDMVVSEVLQILNGPPTDGLQLRASPRRVIPTIEPVRELAAIESGAAPAWEQPVVGYSSPEVFALRGHDALSRALIAKQVLVPALLESEGGEEVAAGITADEFLFTEAQRKWMYDWENIHGFRFPLYPDTADQVGRK</sequence>